<evidence type="ECO:0000313" key="1">
    <source>
        <dbReference type="EMBL" id="VYT52348.1"/>
    </source>
</evidence>
<reference evidence="1" key="1">
    <citation type="submission" date="2019-11" db="EMBL/GenBank/DDBJ databases">
        <authorList>
            <person name="Feng L."/>
        </authorList>
    </citation>
    <scope>NUCLEOTIDE SEQUENCE</scope>
    <source>
        <strain evidence="1">BintestinalisLFYP9</strain>
    </source>
</reference>
<organism evidence="1">
    <name type="scientific">Bacteroides intestinalis</name>
    <dbReference type="NCBI Taxonomy" id="329854"/>
    <lineage>
        <taxon>Bacteria</taxon>
        <taxon>Pseudomonadati</taxon>
        <taxon>Bacteroidota</taxon>
        <taxon>Bacteroidia</taxon>
        <taxon>Bacteroidales</taxon>
        <taxon>Bacteroidaceae</taxon>
        <taxon>Bacteroides</taxon>
    </lineage>
</organism>
<dbReference type="EMBL" id="CACRSU010000049">
    <property type="protein sequence ID" value="VYT52348.1"/>
    <property type="molecule type" value="Genomic_DNA"/>
</dbReference>
<sequence length="87" mass="10119">MGVNSRSSRNQSKITAWCHKSYILPSVFYLSFGRICNPIVLCFRIYSPNRNIFSPDVSRIANPDTLRRECRLQISRDFFSLISKDDV</sequence>
<name>A0A6N2XGA3_9BACE</name>
<gene>
    <name evidence="1" type="ORF">BILFYP9_04608</name>
</gene>
<accession>A0A6N2XGA3</accession>
<dbReference type="AlphaFoldDB" id="A0A6N2XGA3"/>
<proteinExistence type="predicted"/>
<protein>
    <submittedName>
        <fullName evidence="1">Uncharacterized protein</fullName>
    </submittedName>
</protein>